<comment type="similarity">
    <text evidence="1">Belongs to the bacterial solute-binding protein 5 family.</text>
</comment>
<name>A0A3M8DC94_9BACL</name>
<dbReference type="PIRSF" id="PIRSF002741">
    <property type="entry name" value="MppA"/>
    <property type="match status" value="1"/>
</dbReference>
<dbReference type="Proteomes" id="UP000281915">
    <property type="component" value="Unassembled WGS sequence"/>
</dbReference>
<gene>
    <name evidence="5" type="ORF">EDM58_03530</name>
</gene>
<evidence type="ECO:0000313" key="5">
    <source>
        <dbReference type="EMBL" id="RNB85608.1"/>
    </source>
</evidence>
<dbReference type="PANTHER" id="PTHR30290:SF9">
    <property type="entry name" value="OLIGOPEPTIDE-BINDING PROTEIN APPA"/>
    <property type="match status" value="1"/>
</dbReference>
<dbReference type="EMBL" id="RHHT01000003">
    <property type="protein sequence ID" value="RNB85608.1"/>
    <property type="molecule type" value="Genomic_DNA"/>
</dbReference>
<dbReference type="Gene3D" id="3.90.76.10">
    <property type="entry name" value="Dipeptide-binding Protein, Domain 1"/>
    <property type="match status" value="1"/>
</dbReference>
<protein>
    <submittedName>
        <fullName evidence="5">ABC transporter substrate-binding protein</fullName>
    </submittedName>
</protein>
<dbReference type="GO" id="GO:0042597">
    <property type="term" value="C:periplasmic space"/>
    <property type="evidence" value="ECO:0007669"/>
    <property type="project" value="UniProtKB-ARBA"/>
</dbReference>
<dbReference type="GO" id="GO:0015833">
    <property type="term" value="P:peptide transport"/>
    <property type="evidence" value="ECO:0007669"/>
    <property type="project" value="TreeGrafter"/>
</dbReference>
<proteinExistence type="inferred from homology"/>
<evidence type="ECO:0000256" key="2">
    <source>
        <dbReference type="ARBA" id="ARBA00022448"/>
    </source>
</evidence>
<sequence>MYQHHRRKEEDMKAVRVKVAACLVIILLASMSVAACSGDHLSSLSSGNAGNLFSGKSGGTLTIALQTDIVSLDPAFAYDYSTMPVVCQITEGLLRFDEQSRLAPNLAEKWEMKDPLTYEYTIRKDVHFHDGTLMTSDDVVFSLRRIRDQQTGSYLSWMYRNVESIKKTAEWTVQVKLKQPDALWRYVPATTAGHIVSKASVSKHQSSFGSAEAGLVGTGPFRFEKWDTGSQVVLKRNADYWNKEGGPYLDEVIFRVVPDKQTHITGLKSGMVTASFSLPVDVIPEVERLDNVQIQQTEGYVSDFIAFNTKRKPFDEIQVRKAFSYAFDHDRYLKEIVKNYGLPAKSVPIHSKMWTYEKHSWDSYYKNLPRYVNDFERAKEYLAHSSVPDGFSAKILTDNTPINLNAALALRTAVKPLGIELKIEMVTRKELTARSLGGTRDYDLIVYQWGSDMPDPLGNLLPLFHSDYLGSGGANYANYQNPNVDWLITEAATQMDEKKRAKHMIYALTIIALDSPWIVLDHPKQILVMNKALTGYSLSPLWYWDSFTKNIKYMHAPL</sequence>
<comment type="caution">
    <text evidence="5">The sequence shown here is derived from an EMBL/GenBank/DDBJ whole genome shotgun (WGS) entry which is preliminary data.</text>
</comment>
<evidence type="ECO:0000256" key="3">
    <source>
        <dbReference type="ARBA" id="ARBA00022729"/>
    </source>
</evidence>
<dbReference type="CDD" id="cd00995">
    <property type="entry name" value="PBP2_NikA_DppA_OppA_like"/>
    <property type="match status" value="1"/>
</dbReference>
<keyword evidence="2" id="KW-0813">Transport</keyword>
<reference evidence="5 6" key="1">
    <citation type="submission" date="2018-10" db="EMBL/GenBank/DDBJ databases">
        <title>Phylogenomics of Brevibacillus.</title>
        <authorList>
            <person name="Dunlap C."/>
        </authorList>
    </citation>
    <scope>NUCLEOTIDE SEQUENCE [LARGE SCALE GENOMIC DNA]</scope>
    <source>
        <strain evidence="5 6">JCM 15085</strain>
    </source>
</reference>
<dbReference type="AlphaFoldDB" id="A0A3M8DC94"/>
<evidence type="ECO:0000256" key="1">
    <source>
        <dbReference type="ARBA" id="ARBA00005695"/>
    </source>
</evidence>
<dbReference type="InterPro" id="IPR000914">
    <property type="entry name" value="SBP_5_dom"/>
</dbReference>
<dbReference type="GO" id="GO:1904680">
    <property type="term" value="F:peptide transmembrane transporter activity"/>
    <property type="evidence" value="ECO:0007669"/>
    <property type="project" value="TreeGrafter"/>
</dbReference>
<dbReference type="PANTHER" id="PTHR30290">
    <property type="entry name" value="PERIPLASMIC BINDING COMPONENT OF ABC TRANSPORTER"/>
    <property type="match status" value="1"/>
</dbReference>
<evidence type="ECO:0000259" key="4">
    <source>
        <dbReference type="Pfam" id="PF00496"/>
    </source>
</evidence>
<dbReference type="InterPro" id="IPR039424">
    <property type="entry name" value="SBP_5"/>
</dbReference>
<dbReference type="Gene3D" id="3.40.190.10">
    <property type="entry name" value="Periplasmic binding protein-like II"/>
    <property type="match status" value="1"/>
</dbReference>
<accession>A0A3M8DC94</accession>
<dbReference type="SUPFAM" id="SSF53850">
    <property type="entry name" value="Periplasmic binding protein-like II"/>
    <property type="match status" value="1"/>
</dbReference>
<evidence type="ECO:0000313" key="6">
    <source>
        <dbReference type="Proteomes" id="UP000281915"/>
    </source>
</evidence>
<dbReference type="InterPro" id="IPR030678">
    <property type="entry name" value="Peptide/Ni-bd"/>
</dbReference>
<organism evidence="5 6">
    <name type="scientific">Brevibacillus panacihumi</name>
    <dbReference type="NCBI Taxonomy" id="497735"/>
    <lineage>
        <taxon>Bacteria</taxon>
        <taxon>Bacillati</taxon>
        <taxon>Bacillota</taxon>
        <taxon>Bacilli</taxon>
        <taxon>Bacillales</taxon>
        <taxon>Paenibacillaceae</taxon>
        <taxon>Brevibacillus</taxon>
    </lineage>
</organism>
<keyword evidence="3" id="KW-0732">Signal</keyword>
<feature type="domain" description="Solute-binding protein family 5" evidence="4">
    <location>
        <begin position="102"/>
        <end position="467"/>
    </location>
</feature>
<dbReference type="GO" id="GO:0043190">
    <property type="term" value="C:ATP-binding cassette (ABC) transporter complex"/>
    <property type="evidence" value="ECO:0007669"/>
    <property type="project" value="InterPro"/>
</dbReference>
<dbReference type="Gene3D" id="3.10.105.10">
    <property type="entry name" value="Dipeptide-binding Protein, Domain 3"/>
    <property type="match status" value="1"/>
</dbReference>
<dbReference type="Pfam" id="PF00496">
    <property type="entry name" value="SBP_bac_5"/>
    <property type="match status" value="1"/>
</dbReference>